<feature type="compositionally biased region" description="Low complexity" evidence="1">
    <location>
        <begin position="221"/>
        <end position="252"/>
    </location>
</feature>
<evidence type="ECO:0000313" key="2">
    <source>
        <dbReference type="EMBL" id="UJO19859.1"/>
    </source>
</evidence>
<feature type="compositionally biased region" description="Acidic residues" evidence="1">
    <location>
        <begin position="510"/>
        <end position="531"/>
    </location>
</feature>
<protein>
    <submittedName>
        <fullName evidence="2">Uncharacterized protein</fullName>
    </submittedName>
</protein>
<feature type="compositionally biased region" description="Basic residues" evidence="1">
    <location>
        <begin position="55"/>
        <end position="64"/>
    </location>
</feature>
<feature type="compositionally biased region" description="Polar residues" evidence="1">
    <location>
        <begin position="600"/>
        <end position="611"/>
    </location>
</feature>
<evidence type="ECO:0000256" key="1">
    <source>
        <dbReference type="SAM" id="MobiDB-lite"/>
    </source>
</evidence>
<feature type="region of interest" description="Disordered" evidence="1">
    <location>
        <begin position="179"/>
        <end position="253"/>
    </location>
</feature>
<dbReference type="RefSeq" id="XP_047764225.1">
    <property type="nucleotide sequence ID" value="XM_047909050.1"/>
</dbReference>
<feature type="compositionally biased region" description="Low complexity" evidence="1">
    <location>
        <begin position="96"/>
        <end position="111"/>
    </location>
</feature>
<evidence type="ECO:0000313" key="3">
    <source>
        <dbReference type="Proteomes" id="UP000756132"/>
    </source>
</evidence>
<feature type="compositionally biased region" description="Acidic residues" evidence="1">
    <location>
        <begin position="36"/>
        <end position="46"/>
    </location>
</feature>
<name>A0A9Q8PC69_PASFU</name>
<proteinExistence type="predicted"/>
<sequence length="663" mass="71562">MPPKGSKAPGKPTKPPGKGTKAPVEATKPDGPDPAEAGDEPDELNDSNDVQGTGRPKRIPKKTQKALEAQGDAIEDGNLEDRAPEEGVLEDNVPGTEAAASTEEATEGDAAPAQNGDADVPFDTYQKRKPLATEVKLICRFHGVKIQSTKDKCVDAITDKLGLSFEDIVNAYRLQEAKNKAASVPADRPLPVAGGDGTREEAPKEAPRKQPPRDVKEDVVKGNQKKATTTKANTGSKPPKVTTTKKGTVKPTELNAPAGAMSAQQTDDYNRLRAIRNNPDGLSDKELREERDKLGGVTRVQLEDYNQVRMALSRNRKEELAKFRLADQLRRNTLAATLTGQNPPEDVPEEYRTQRSTLGGWEYASASAEATAHQQLGGERDYGFEDNLKPSVKDVLLLRTNLARYFPDRPDPTANIDIVWKAWDMEEVRLQEGTIFTRPVVNPGIGFVPRGPGEWRFNSTYEHRPDKTAAEVWKLRQEARAKGKRDIRHDLDIAWWPQLDGLYSPRDSEERDIEPGVEDGGGDGDEDDDGNGGEGPSGGPADEEDDDNNGGEGPSGGPTGGQDDDEGGEEGPSGGPAGEKNKQDDAEGQDEVNAKDSAEKNPQSSVAQQGDSEPPVASNASSKRARGGKKVAQPDAKTQQTAPKPKRKQADESTSKPAKKVKV</sequence>
<feature type="compositionally biased region" description="Gly residues" evidence="1">
    <location>
        <begin position="550"/>
        <end position="560"/>
    </location>
</feature>
<gene>
    <name evidence="2" type="ORF">CLAFUR5_09902</name>
</gene>
<dbReference type="GeneID" id="71989780"/>
<keyword evidence="3" id="KW-1185">Reference proteome</keyword>
<dbReference type="AlphaFoldDB" id="A0A9Q8PC69"/>
<dbReference type="Proteomes" id="UP000756132">
    <property type="component" value="Chromosome 7"/>
</dbReference>
<feature type="compositionally biased region" description="Low complexity" evidence="1">
    <location>
        <begin position="1"/>
        <end position="23"/>
    </location>
</feature>
<feature type="region of interest" description="Disordered" evidence="1">
    <location>
        <begin position="501"/>
        <end position="663"/>
    </location>
</feature>
<feature type="compositionally biased region" description="Basic and acidic residues" evidence="1">
    <location>
        <begin position="197"/>
        <end position="220"/>
    </location>
</feature>
<organism evidence="2 3">
    <name type="scientific">Passalora fulva</name>
    <name type="common">Tomato leaf mold</name>
    <name type="synonym">Cladosporium fulvum</name>
    <dbReference type="NCBI Taxonomy" id="5499"/>
    <lineage>
        <taxon>Eukaryota</taxon>
        <taxon>Fungi</taxon>
        <taxon>Dikarya</taxon>
        <taxon>Ascomycota</taxon>
        <taxon>Pezizomycotina</taxon>
        <taxon>Dothideomycetes</taxon>
        <taxon>Dothideomycetidae</taxon>
        <taxon>Mycosphaerellales</taxon>
        <taxon>Mycosphaerellaceae</taxon>
        <taxon>Fulvia</taxon>
    </lineage>
</organism>
<dbReference type="KEGG" id="ffu:CLAFUR5_09902"/>
<dbReference type="EMBL" id="CP090169">
    <property type="protein sequence ID" value="UJO19859.1"/>
    <property type="molecule type" value="Genomic_DNA"/>
</dbReference>
<accession>A0A9Q8PC69</accession>
<reference evidence="2" key="1">
    <citation type="submission" date="2021-12" db="EMBL/GenBank/DDBJ databases">
        <authorList>
            <person name="Zaccaron A."/>
            <person name="Stergiopoulos I."/>
        </authorList>
    </citation>
    <scope>NUCLEOTIDE SEQUENCE</scope>
    <source>
        <strain evidence="2">Race5_Kim</strain>
    </source>
</reference>
<reference evidence="2" key="2">
    <citation type="journal article" date="2022" name="Microb. Genom.">
        <title>A chromosome-scale genome assembly of the tomato pathogen Cladosporium fulvum reveals a compartmentalized genome architecture and the presence of a dispensable chromosome.</title>
        <authorList>
            <person name="Zaccaron A.Z."/>
            <person name="Chen L.H."/>
            <person name="Samaras A."/>
            <person name="Stergiopoulos I."/>
        </authorList>
    </citation>
    <scope>NUCLEOTIDE SEQUENCE</scope>
    <source>
        <strain evidence="2">Race5_Kim</strain>
    </source>
</reference>
<feature type="region of interest" description="Disordered" evidence="1">
    <location>
        <begin position="1"/>
        <end position="122"/>
    </location>
</feature>